<organism evidence="1 2">
    <name type="scientific">Xylanibacter ruminicola</name>
    <name type="common">Prevotella ruminicola</name>
    <dbReference type="NCBI Taxonomy" id="839"/>
    <lineage>
        <taxon>Bacteria</taxon>
        <taxon>Pseudomonadati</taxon>
        <taxon>Bacteroidota</taxon>
        <taxon>Bacteroidia</taxon>
        <taxon>Bacteroidales</taxon>
        <taxon>Prevotellaceae</taxon>
        <taxon>Xylanibacter</taxon>
    </lineage>
</organism>
<dbReference type="AlphaFoldDB" id="A0A1H4D7D1"/>
<evidence type="ECO:0000313" key="1">
    <source>
        <dbReference type="EMBL" id="SEA68319.1"/>
    </source>
</evidence>
<dbReference type="EMBL" id="FNRF01000004">
    <property type="protein sequence ID" value="SEA68319.1"/>
    <property type="molecule type" value="Genomic_DNA"/>
</dbReference>
<gene>
    <name evidence="1" type="ORF">SAMN05216462_2155</name>
</gene>
<accession>A0A1H4D7D1</accession>
<proteinExistence type="predicted"/>
<dbReference type="RefSeq" id="WP_074761538.1">
    <property type="nucleotide sequence ID" value="NZ_FNRF01000004.1"/>
</dbReference>
<dbReference type="Proteomes" id="UP000182257">
    <property type="component" value="Unassembled WGS sequence"/>
</dbReference>
<sequence length="94" mass="10908">MPYNKKTTNDFCTLEEIRERKDALLDEIQKDKDKVSSLWNQTFLKRDEVSKGDYIASLISNGFMAVDAILLVRKLMKGYSSLFGKDKGKRRRSI</sequence>
<protein>
    <submittedName>
        <fullName evidence="1">Uncharacterized protein</fullName>
    </submittedName>
</protein>
<evidence type="ECO:0000313" key="2">
    <source>
        <dbReference type="Proteomes" id="UP000182257"/>
    </source>
</evidence>
<dbReference type="OrthoDB" id="1072700at2"/>
<name>A0A1H4D7D1_XYLRU</name>
<reference evidence="1 2" key="1">
    <citation type="submission" date="2016-10" db="EMBL/GenBank/DDBJ databases">
        <authorList>
            <person name="de Groot N.N."/>
        </authorList>
    </citation>
    <scope>NUCLEOTIDE SEQUENCE [LARGE SCALE GENOMIC DNA]</scope>
    <source>
        <strain evidence="1 2">D31d</strain>
    </source>
</reference>